<evidence type="ECO:0000313" key="2">
    <source>
        <dbReference type="EMBL" id="RKH01831.1"/>
    </source>
</evidence>
<accession>A0A3A8KC94</accession>
<sequence>MPSKPRRTGHVRAQPLIAVRDVEASSRWYQAVLGCESGHGGPEYEMLLNNGELVLQLHAWDLEEHPNLMGPDSAPRGHGVLLWFETTDFDACVEAAQALKVEFVEAPHVNPNSRRWEFWAKDPDGYVVVVSAESRARRS</sequence>
<name>A0A3A8KC94_9BACT</name>
<dbReference type="SUPFAM" id="SSF54593">
    <property type="entry name" value="Glyoxalase/Bleomycin resistance protein/Dihydroxybiphenyl dioxygenase"/>
    <property type="match status" value="1"/>
</dbReference>
<keyword evidence="3" id="KW-1185">Reference proteome</keyword>
<dbReference type="Proteomes" id="UP000268313">
    <property type="component" value="Unassembled WGS sequence"/>
</dbReference>
<gene>
    <name evidence="2" type="ORF">D7X32_18985</name>
</gene>
<organism evidence="2 3">
    <name type="scientific">Corallococcus carmarthensis</name>
    <dbReference type="NCBI Taxonomy" id="2316728"/>
    <lineage>
        <taxon>Bacteria</taxon>
        <taxon>Pseudomonadati</taxon>
        <taxon>Myxococcota</taxon>
        <taxon>Myxococcia</taxon>
        <taxon>Myxococcales</taxon>
        <taxon>Cystobacterineae</taxon>
        <taxon>Myxococcaceae</taxon>
        <taxon>Corallococcus</taxon>
    </lineage>
</organism>
<feature type="domain" description="VOC" evidence="1">
    <location>
        <begin position="7"/>
        <end position="133"/>
    </location>
</feature>
<dbReference type="InterPro" id="IPR037523">
    <property type="entry name" value="VOC_core"/>
</dbReference>
<dbReference type="Gene3D" id="3.10.180.10">
    <property type="entry name" value="2,3-Dihydroxybiphenyl 1,2-Dioxygenase, domain 1"/>
    <property type="match status" value="1"/>
</dbReference>
<dbReference type="InterPro" id="IPR029068">
    <property type="entry name" value="Glyas_Bleomycin-R_OHBP_Dase"/>
</dbReference>
<protein>
    <submittedName>
        <fullName evidence="2">VOC family protein</fullName>
    </submittedName>
</protein>
<evidence type="ECO:0000259" key="1">
    <source>
        <dbReference type="PROSITE" id="PS51819"/>
    </source>
</evidence>
<dbReference type="CDD" id="cd06587">
    <property type="entry name" value="VOC"/>
    <property type="match status" value="1"/>
</dbReference>
<dbReference type="InterPro" id="IPR004360">
    <property type="entry name" value="Glyas_Fos-R_dOase_dom"/>
</dbReference>
<dbReference type="PROSITE" id="PS51819">
    <property type="entry name" value="VOC"/>
    <property type="match status" value="1"/>
</dbReference>
<dbReference type="Pfam" id="PF00903">
    <property type="entry name" value="Glyoxalase"/>
    <property type="match status" value="1"/>
</dbReference>
<dbReference type="OrthoDB" id="9793039at2"/>
<proteinExistence type="predicted"/>
<dbReference type="AlphaFoldDB" id="A0A3A8KC94"/>
<dbReference type="RefSeq" id="WP_120603972.1">
    <property type="nucleotide sequence ID" value="NZ_JABFJX010000050.1"/>
</dbReference>
<evidence type="ECO:0000313" key="3">
    <source>
        <dbReference type="Proteomes" id="UP000268313"/>
    </source>
</evidence>
<reference evidence="3" key="1">
    <citation type="submission" date="2018-09" db="EMBL/GenBank/DDBJ databases">
        <authorList>
            <person name="Livingstone P.G."/>
            <person name="Whitworth D.E."/>
        </authorList>
    </citation>
    <scope>NUCLEOTIDE SEQUENCE [LARGE SCALE GENOMIC DNA]</scope>
    <source>
        <strain evidence="3">CA043D</strain>
    </source>
</reference>
<comment type="caution">
    <text evidence="2">The sequence shown here is derived from an EMBL/GenBank/DDBJ whole genome shotgun (WGS) entry which is preliminary data.</text>
</comment>
<dbReference type="EMBL" id="RAWE01000064">
    <property type="protein sequence ID" value="RKH01831.1"/>
    <property type="molecule type" value="Genomic_DNA"/>
</dbReference>